<reference evidence="2" key="1">
    <citation type="submission" date="2021-01" db="EMBL/GenBank/DDBJ databases">
        <authorList>
            <person name="Corre E."/>
            <person name="Pelletier E."/>
            <person name="Niang G."/>
            <person name="Scheremetjew M."/>
            <person name="Finn R."/>
            <person name="Kale V."/>
            <person name="Holt S."/>
            <person name="Cochrane G."/>
            <person name="Meng A."/>
            <person name="Brown T."/>
            <person name="Cohen L."/>
        </authorList>
    </citation>
    <scope>NUCLEOTIDE SEQUENCE</scope>
    <source>
        <strain evidence="2">CCMP1594</strain>
    </source>
</reference>
<evidence type="ECO:0000256" key="1">
    <source>
        <dbReference type="SAM" id="MobiDB-lite"/>
    </source>
</evidence>
<dbReference type="EMBL" id="HBJA01057340">
    <property type="protein sequence ID" value="CAE0809172.1"/>
    <property type="molecule type" value="Transcribed_RNA"/>
</dbReference>
<sequence>MPPAEHVRHFLDVIHAGWPQRGPDRPAQIVRQEVQVVDLDPKRCLPLGRHAGLHACRHQPRLAAPQPPPQQPQPVGFCTAANGTADCDASVTSTQKGRGRRMRYDMNQNEGQSVQ</sequence>
<proteinExistence type="predicted"/>
<feature type="region of interest" description="Disordered" evidence="1">
    <location>
        <begin position="83"/>
        <end position="115"/>
    </location>
</feature>
<gene>
    <name evidence="2" type="ORF">EGYM00163_LOCUS20303</name>
</gene>
<evidence type="ECO:0000313" key="2">
    <source>
        <dbReference type="EMBL" id="CAE0809172.1"/>
    </source>
</evidence>
<name>A0A7S4CX66_9EUGL</name>
<protein>
    <submittedName>
        <fullName evidence="2">Uncharacterized protein</fullName>
    </submittedName>
</protein>
<dbReference type="AlphaFoldDB" id="A0A7S4CX66"/>
<organism evidence="2">
    <name type="scientific">Eutreptiella gymnastica</name>
    <dbReference type="NCBI Taxonomy" id="73025"/>
    <lineage>
        <taxon>Eukaryota</taxon>
        <taxon>Discoba</taxon>
        <taxon>Euglenozoa</taxon>
        <taxon>Euglenida</taxon>
        <taxon>Spirocuta</taxon>
        <taxon>Euglenophyceae</taxon>
        <taxon>Eutreptiales</taxon>
        <taxon>Eutreptiaceae</taxon>
        <taxon>Eutreptiella</taxon>
    </lineage>
</organism>
<feature type="compositionally biased region" description="Polar residues" evidence="1">
    <location>
        <begin position="106"/>
        <end position="115"/>
    </location>
</feature>
<feature type="region of interest" description="Disordered" evidence="1">
    <location>
        <begin position="59"/>
        <end position="78"/>
    </location>
</feature>
<accession>A0A7S4CX66</accession>